<feature type="transmembrane region" description="Helical" evidence="1">
    <location>
        <begin position="51"/>
        <end position="70"/>
    </location>
</feature>
<feature type="transmembrane region" description="Helical" evidence="1">
    <location>
        <begin position="20"/>
        <end position="45"/>
    </location>
</feature>
<keyword evidence="3" id="KW-1185">Reference proteome</keyword>
<proteinExistence type="predicted"/>
<evidence type="ECO:0000256" key="1">
    <source>
        <dbReference type="SAM" id="Phobius"/>
    </source>
</evidence>
<dbReference type="AlphaFoldDB" id="A0A1M6HDG4"/>
<reference evidence="2 3" key="1">
    <citation type="submission" date="2016-11" db="EMBL/GenBank/DDBJ databases">
        <authorList>
            <person name="Jaros S."/>
            <person name="Januszkiewicz K."/>
            <person name="Wedrychowicz H."/>
        </authorList>
    </citation>
    <scope>NUCLEOTIDE SEQUENCE [LARGE SCALE GENOMIC DNA]</scope>
    <source>
        <strain evidence="2 3">DSM 22807</strain>
    </source>
</reference>
<keyword evidence="1" id="KW-1133">Transmembrane helix</keyword>
<dbReference type="OrthoDB" id="1376449at2"/>
<organism evidence="2 3">
    <name type="scientific">Flavobacterium haoranii</name>
    <dbReference type="NCBI Taxonomy" id="683124"/>
    <lineage>
        <taxon>Bacteria</taxon>
        <taxon>Pseudomonadati</taxon>
        <taxon>Bacteroidota</taxon>
        <taxon>Flavobacteriia</taxon>
        <taxon>Flavobacteriales</taxon>
        <taxon>Flavobacteriaceae</taxon>
        <taxon>Flavobacterium</taxon>
    </lineage>
</organism>
<keyword evidence="1" id="KW-0812">Transmembrane</keyword>
<dbReference type="Proteomes" id="UP000184232">
    <property type="component" value="Unassembled WGS sequence"/>
</dbReference>
<name>A0A1M6HDG4_9FLAO</name>
<dbReference type="STRING" id="683124.SAMN05444337_1512"/>
<evidence type="ECO:0000313" key="3">
    <source>
        <dbReference type="Proteomes" id="UP000184232"/>
    </source>
</evidence>
<sequence>MNQFKIDNNAFEIRVKPANLVVRFFFLFLSIIMVLLPLSGLVYNISEGSEFHIGYIIGLGMFSLFGFYFLRLYLWNTGGKEVITISQNLIEYYADYIYFKGNQQKINFERIVFDFESIGFEDEEKGVLCLIVSENRFIKCAAILPISELNKLIETLNKKYNSIEIKVKD</sequence>
<accession>A0A1M6HDG4</accession>
<dbReference type="EMBL" id="FQZH01000002">
    <property type="protein sequence ID" value="SHJ20183.1"/>
    <property type="molecule type" value="Genomic_DNA"/>
</dbReference>
<dbReference type="RefSeq" id="WP_072783627.1">
    <property type="nucleotide sequence ID" value="NZ_CP045292.1"/>
</dbReference>
<keyword evidence="1" id="KW-0472">Membrane</keyword>
<gene>
    <name evidence="2" type="ORF">SAMN05444337_1512</name>
</gene>
<protein>
    <submittedName>
        <fullName evidence="2">Uncharacterized protein</fullName>
    </submittedName>
</protein>
<evidence type="ECO:0000313" key="2">
    <source>
        <dbReference type="EMBL" id="SHJ20183.1"/>
    </source>
</evidence>